<dbReference type="PANTHER" id="PTHR31415:SF51">
    <property type="entry name" value="LATE EMBRYOGENESIS ABUNDANT (LEA) HYDROXYPROLINE-RICH GLYCOPROTEIN FAMILY"/>
    <property type="match status" value="1"/>
</dbReference>
<reference evidence="7" key="2">
    <citation type="submission" date="2022-03" db="EMBL/GenBank/DDBJ databases">
        <title>Draft title - Genomic analysis of global carrot germplasm unveils the trajectory of domestication and the origin of high carotenoid orange carrot.</title>
        <authorList>
            <person name="Iorizzo M."/>
            <person name="Ellison S."/>
            <person name="Senalik D."/>
            <person name="Macko-Podgorni A."/>
            <person name="Grzebelus D."/>
            <person name="Bostan H."/>
            <person name="Rolling W."/>
            <person name="Curaba J."/>
            <person name="Simon P."/>
        </authorList>
    </citation>
    <scope>NUCLEOTIDE SEQUENCE</scope>
    <source>
        <tissue evidence="7">Leaf</tissue>
    </source>
</reference>
<sequence length="207" mass="23091">MSNDEPCSHHDKKLKNRHFVIAGLVILVIIGITCLSVWLGLHPEKPRFEIPDATIHNLTLNSSPDLLSSVFQITIKSRNPNARLAFYYDNLNVFATYRDQQISLYTSIPPTYQGHEESNIWSPLLMGINVPISPWNVYALAQDQAGGTIPLVIRIMGEFRWRLVSTAIKSRATHLHVSCPAYIPCSRSGIQGGTSIKVPLLVDCEVS</sequence>
<evidence type="ECO:0000259" key="6">
    <source>
        <dbReference type="Pfam" id="PF03168"/>
    </source>
</evidence>
<evidence type="ECO:0000256" key="1">
    <source>
        <dbReference type="ARBA" id="ARBA00004167"/>
    </source>
</evidence>
<organism evidence="7 8">
    <name type="scientific">Daucus carota subsp. sativus</name>
    <name type="common">Carrot</name>
    <dbReference type="NCBI Taxonomy" id="79200"/>
    <lineage>
        <taxon>Eukaryota</taxon>
        <taxon>Viridiplantae</taxon>
        <taxon>Streptophyta</taxon>
        <taxon>Embryophyta</taxon>
        <taxon>Tracheophyta</taxon>
        <taxon>Spermatophyta</taxon>
        <taxon>Magnoliopsida</taxon>
        <taxon>eudicotyledons</taxon>
        <taxon>Gunneridae</taxon>
        <taxon>Pentapetalae</taxon>
        <taxon>asterids</taxon>
        <taxon>campanulids</taxon>
        <taxon>Apiales</taxon>
        <taxon>Apiaceae</taxon>
        <taxon>Apioideae</taxon>
        <taxon>Scandiceae</taxon>
        <taxon>Daucinae</taxon>
        <taxon>Daucus</taxon>
        <taxon>Daucus sect. Daucus</taxon>
    </lineage>
</organism>
<evidence type="ECO:0000313" key="8">
    <source>
        <dbReference type="Proteomes" id="UP000077755"/>
    </source>
</evidence>
<name>A0AAF1AZ15_DAUCS</name>
<dbReference type="InterPro" id="IPR044839">
    <property type="entry name" value="NDR1-like"/>
</dbReference>
<dbReference type="InterPro" id="IPR004864">
    <property type="entry name" value="LEA_2"/>
</dbReference>
<dbReference type="OMA" id="MSKDDKH"/>
<accession>A0AAF1AZ15</accession>
<evidence type="ECO:0000256" key="5">
    <source>
        <dbReference type="SAM" id="Phobius"/>
    </source>
</evidence>
<evidence type="ECO:0000256" key="4">
    <source>
        <dbReference type="ARBA" id="ARBA00023136"/>
    </source>
</evidence>
<dbReference type="AlphaFoldDB" id="A0AAF1AZ15"/>
<evidence type="ECO:0000313" key="7">
    <source>
        <dbReference type="EMBL" id="WOG99989.1"/>
    </source>
</evidence>
<keyword evidence="4 5" id="KW-0472">Membrane</keyword>
<dbReference type="GO" id="GO:0098542">
    <property type="term" value="P:defense response to other organism"/>
    <property type="evidence" value="ECO:0007669"/>
    <property type="project" value="InterPro"/>
</dbReference>
<reference evidence="7" key="1">
    <citation type="journal article" date="2016" name="Nat. Genet.">
        <title>A high-quality carrot genome assembly provides new insights into carotenoid accumulation and asterid genome evolution.</title>
        <authorList>
            <person name="Iorizzo M."/>
            <person name="Ellison S."/>
            <person name="Senalik D."/>
            <person name="Zeng P."/>
            <person name="Satapoomin P."/>
            <person name="Huang J."/>
            <person name="Bowman M."/>
            <person name="Iovene M."/>
            <person name="Sanseverino W."/>
            <person name="Cavagnaro P."/>
            <person name="Yildiz M."/>
            <person name="Macko-Podgorni A."/>
            <person name="Moranska E."/>
            <person name="Grzebelus E."/>
            <person name="Grzebelus D."/>
            <person name="Ashrafi H."/>
            <person name="Zheng Z."/>
            <person name="Cheng S."/>
            <person name="Spooner D."/>
            <person name="Van Deynze A."/>
            <person name="Simon P."/>
        </authorList>
    </citation>
    <scope>NUCLEOTIDE SEQUENCE</scope>
    <source>
        <tissue evidence="7">Leaf</tissue>
    </source>
</reference>
<dbReference type="PANTHER" id="PTHR31415">
    <property type="entry name" value="OS05G0367900 PROTEIN"/>
    <property type="match status" value="1"/>
</dbReference>
<dbReference type="EMBL" id="CP093347">
    <property type="protein sequence ID" value="WOG99989.1"/>
    <property type="molecule type" value="Genomic_DNA"/>
</dbReference>
<keyword evidence="2 5" id="KW-0812">Transmembrane</keyword>
<evidence type="ECO:0000256" key="2">
    <source>
        <dbReference type="ARBA" id="ARBA00022692"/>
    </source>
</evidence>
<dbReference type="GO" id="GO:0005886">
    <property type="term" value="C:plasma membrane"/>
    <property type="evidence" value="ECO:0007669"/>
    <property type="project" value="TreeGrafter"/>
</dbReference>
<dbReference type="Pfam" id="PF03168">
    <property type="entry name" value="LEA_2"/>
    <property type="match status" value="1"/>
</dbReference>
<feature type="domain" description="Late embryogenesis abundant protein LEA-2 subgroup" evidence="6">
    <location>
        <begin position="74"/>
        <end position="179"/>
    </location>
</feature>
<feature type="transmembrane region" description="Helical" evidence="5">
    <location>
        <begin position="19"/>
        <end position="41"/>
    </location>
</feature>
<proteinExistence type="predicted"/>
<gene>
    <name evidence="7" type="ORF">DCAR_0519345</name>
</gene>
<dbReference type="GO" id="GO:0009506">
    <property type="term" value="C:plasmodesma"/>
    <property type="evidence" value="ECO:0007669"/>
    <property type="project" value="TreeGrafter"/>
</dbReference>
<comment type="subcellular location">
    <subcellularLocation>
        <location evidence="1">Membrane</location>
        <topology evidence="1">Single-pass membrane protein</topology>
    </subcellularLocation>
</comment>
<keyword evidence="3 5" id="KW-1133">Transmembrane helix</keyword>
<protein>
    <recommendedName>
        <fullName evidence="6">Late embryogenesis abundant protein LEA-2 subgroup domain-containing protein</fullName>
    </recommendedName>
</protein>
<evidence type="ECO:0000256" key="3">
    <source>
        <dbReference type="ARBA" id="ARBA00022989"/>
    </source>
</evidence>
<dbReference type="Proteomes" id="UP000077755">
    <property type="component" value="Chromosome 5"/>
</dbReference>
<keyword evidence="8" id="KW-1185">Reference proteome</keyword>